<feature type="region of interest" description="Disordered" evidence="2">
    <location>
        <begin position="212"/>
        <end position="243"/>
    </location>
</feature>
<evidence type="ECO:0000256" key="1">
    <source>
        <dbReference type="SAM" id="Coils"/>
    </source>
</evidence>
<reference evidence="3" key="1">
    <citation type="submission" date="2023-10" db="EMBL/GenBank/DDBJ databases">
        <authorList>
            <person name="Hackl T."/>
        </authorList>
    </citation>
    <scope>NUCLEOTIDE SEQUENCE</scope>
</reference>
<keyword evidence="1" id="KW-0175">Coiled coil</keyword>
<feature type="compositionally biased region" description="Basic and acidic residues" evidence="2">
    <location>
        <begin position="212"/>
        <end position="235"/>
    </location>
</feature>
<evidence type="ECO:0000313" key="4">
    <source>
        <dbReference type="Proteomes" id="UP001295740"/>
    </source>
</evidence>
<dbReference type="AlphaFoldDB" id="A0AAI8YFA6"/>
<organism evidence="3 4">
    <name type="scientific">Anthostomella pinea</name>
    <dbReference type="NCBI Taxonomy" id="933095"/>
    <lineage>
        <taxon>Eukaryota</taxon>
        <taxon>Fungi</taxon>
        <taxon>Dikarya</taxon>
        <taxon>Ascomycota</taxon>
        <taxon>Pezizomycotina</taxon>
        <taxon>Sordariomycetes</taxon>
        <taxon>Xylariomycetidae</taxon>
        <taxon>Xylariales</taxon>
        <taxon>Xylariaceae</taxon>
        <taxon>Anthostomella</taxon>
    </lineage>
</organism>
<feature type="coiled-coil region" evidence="1">
    <location>
        <begin position="48"/>
        <end position="124"/>
    </location>
</feature>
<feature type="region of interest" description="Disordered" evidence="2">
    <location>
        <begin position="451"/>
        <end position="627"/>
    </location>
</feature>
<evidence type="ECO:0000256" key="2">
    <source>
        <dbReference type="SAM" id="MobiDB-lite"/>
    </source>
</evidence>
<feature type="compositionally biased region" description="Polar residues" evidence="2">
    <location>
        <begin position="572"/>
        <end position="593"/>
    </location>
</feature>
<sequence length="671" mass="75586">MGRTAKATTGRGQTNMDADERTQLLHDLEMKHQQNAGEAHILVKDEDIRRLRLRILLLRDENTSLRDQVELNMDTNTKLTAQCDDLGARIEAEMEVVRSQEQELRKQEREYKNLKAELQSMNNMTQDSTNLLSEKLSLSRELAVLKPEIEHLRSQVNHQQETLAEKLALERQVNTLEVELANEKKATRRAMQKRESNDRVEDELRKKLREMEKKLTAEKTERERLEDQLEQEKRTRQFALQEQDNTRELEADLRKKLQDVQKELRQEKEDKERIEEELQAATRASKKSQKVKVNTAEEDGLRAQLQQLQSDLEALQEENAKLRQDSQTAAVEADAHTEQLTKKLEKIKTKARETHEQLKQCQADLRKAQQQLSRSAGSDENTKTNAKSQAFRKRKAQEIAADDFTNIEIQTPGAEDTTKGRRAFKKRPFEPTLVGEKSAFSITPFLNRTRVMSDDAPDTDEGASNDYITGPQQVTEVVEATTTVPVDASADPVERDPAAAAPDEDEKPQPQPKTRGRPKKVLGEAPSAKKNALTKPATKKTVKAKGSLEKVAEEAPVENQENLPVAKVPAERTTTVKFNFTLPQDESTSSSLNGEPPKKKKRKVLGSTKTLFDEEEGEAPAARKPAPKVLLGGKRVVGKALAGVKRNAFAGTASFSPLKRDRRGVGASFLA</sequence>
<feature type="compositionally biased region" description="Polar residues" evidence="2">
    <location>
        <begin position="368"/>
        <end position="388"/>
    </location>
</feature>
<protein>
    <submittedName>
        <fullName evidence="3">Uu.00g100300.m01.CDS01</fullName>
    </submittedName>
</protein>
<accession>A0AAI8YFA6</accession>
<feature type="compositionally biased region" description="Low complexity" evidence="2">
    <location>
        <begin position="471"/>
        <end position="486"/>
    </location>
</feature>
<proteinExistence type="predicted"/>
<name>A0AAI8YFA6_9PEZI</name>
<keyword evidence="4" id="KW-1185">Reference proteome</keyword>
<dbReference type="Proteomes" id="UP001295740">
    <property type="component" value="Unassembled WGS sequence"/>
</dbReference>
<dbReference type="EMBL" id="CAUWAG010000004">
    <property type="protein sequence ID" value="CAJ2502636.1"/>
    <property type="molecule type" value="Genomic_DNA"/>
</dbReference>
<evidence type="ECO:0000313" key="3">
    <source>
        <dbReference type="EMBL" id="CAJ2502636.1"/>
    </source>
</evidence>
<comment type="caution">
    <text evidence="3">The sequence shown here is derived from an EMBL/GenBank/DDBJ whole genome shotgun (WGS) entry which is preliminary data.</text>
</comment>
<feature type="region of interest" description="Disordered" evidence="2">
    <location>
        <begin position="355"/>
        <end position="391"/>
    </location>
</feature>
<gene>
    <name evidence="3" type="ORF">KHLLAP_LOCUS3104</name>
</gene>
<feature type="region of interest" description="Disordered" evidence="2">
    <location>
        <begin position="652"/>
        <end position="671"/>
    </location>
</feature>